<dbReference type="Gene3D" id="2.30.110.10">
    <property type="entry name" value="Electron Transport, Fmn-binding Protein, Chain A"/>
    <property type="match status" value="1"/>
</dbReference>
<gene>
    <name evidence="1" type="ordered locus">Mflv_0057</name>
</gene>
<sequence>MPSLRAVTALESIAPAFVDMAHSIVWASIATVDAVGRPRTRILHPIWEWDGTDLFGWIATVPTPLKRAHLAAHPDVSVSYWTTTQDTCSAECLVEWYTDDDTCAQVWDKFATGPAPVGYDPRIIPMWKDGPTSHEFAVLRLAPYRLRVMPGAVMMRGEGAPLMWSDHSGRRD</sequence>
<reference evidence="1" key="2">
    <citation type="journal article" date="2013" name="PLoS ONE">
        <title>A Gene Expression Study of the Activities of Aromatic Ring-Cleavage Dioxygenases in Mycobacterium gilvum PYR-GCK to Changes in Salinity and pH during Pyrene Degradation.</title>
        <authorList>
            <person name="Badejo A.C."/>
            <person name="Badejo A.O."/>
            <person name="Shin K.H."/>
            <person name="Chai Y.G."/>
        </authorList>
    </citation>
    <scope>NUCLEOTIDE SEQUENCE [LARGE SCALE GENOMIC DNA]</scope>
    <source>
        <strain evidence="1">PYR-GCK</strain>
    </source>
</reference>
<dbReference type="eggNOG" id="COG3871">
    <property type="taxonomic scope" value="Bacteria"/>
</dbReference>
<dbReference type="AlphaFoldDB" id="A4T353"/>
<evidence type="ECO:0000313" key="1">
    <source>
        <dbReference type="EMBL" id="ABP42553.1"/>
    </source>
</evidence>
<proteinExistence type="predicted"/>
<dbReference type="HOGENOM" id="CLU_1649925_0_0_11"/>
<dbReference type="KEGG" id="mgi:Mflv_0057"/>
<dbReference type="STRING" id="350054.Mflv_0057"/>
<organism evidence="1">
    <name type="scientific">Mycolicibacterium gilvum (strain PYR-GCK)</name>
    <name type="common">Mycobacterium gilvum (strain PYR-GCK)</name>
    <dbReference type="NCBI Taxonomy" id="350054"/>
    <lineage>
        <taxon>Bacteria</taxon>
        <taxon>Bacillati</taxon>
        <taxon>Actinomycetota</taxon>
        <taxon>Actinomycetes</taxon>
        <taxon>Mycobacteriales</taxon>
        <taxon>Mycobacteriaceae</taxon>
        <taxon>Mycolicibacterium</taxon>
    </lineage>
</organism>
<name>A4T353_MYCGI</name>
<dbReference type="SUPFAM" id="SSF50475">
    <property type="entry name" value="FMN-binding split barrel"/>
    <property type="match status" value="1"/>
</dbReference>
<reference evidence="1" key="1">
    <citation type="submission" date="2007-04" db="EMBL/GenBank/DDBJ databases">
        <authorList>
            <consortium name="US DOE Joint Genome Institute"/>
            <person name="Copeland A."/>
            <person name="Lucas S."/>
            <person name="Lapidus A."/>
            <person name="Barry K."/>
            <person name="Detter J.C."/>
            <person name="Glavina del Rio T."/>
            <person name="Hammon N."/>
            <person name="Israni S."/>
            <person name="Dalin E."/>
            <person name="Tice H."/>
            <person name="Pitluck S."/>
            <person name="Chain P."/>
            <person name="Malfatti S."/>
            <person name="Shin M."/>
            <person name="Vergez L."/>
            <person name="Schmutz J."/>
            <person name="Larimer F."/>
            <person name="Land M."/>
            <person name="Hauser L."/>
            <person name="Kyrpides N."/>
            <person name="Mikhailova N."/>
            <person name="Miller C."/>
            <person name="Richardson P."/>
        </authorList>
    </citation>
    <scope>NUCLEOTIDE SEQUENCE</scope>
    <source>
        <strain evidence="1">PYR-GCK</strain>
    </source>
</reference>
<evidence type="ECO:0008006" key="2">
    <source>
        <dbReference type="Google" id="ProtNLM"/>
    </source>
</evidence>
<accession>A4T353</accession>
<protein>
    <recommendedName>
        <fullName evidence="2">Pyridoxamine 5'-phosphate oxidase</fullName>
    </recommendedName>
</protein>
<dbReference type="EMBL" id="CP000656">
    <property type="protein sequence ID" value="ABP42553.1"/>
    <property type="molecule type" value="Genomic_DNA"/>
</dbReference>
<dbReference type="InterPro" id="IPR012349">
    <property type="entry name" value="Split_barrel_FMN-bd"/>
</dbReference>